<protein>
    <submittedName>
        <fullName evidence="2">Uncharacterized protein</fullName>
    </submittedName>
</protein>
<feature type="region of interest" description="Disordered" evidence="1">
    <location>
        <begin position="31"/>
        <end position="53"/>
    </location>
</feature>
<dbReference type="AlphaFoldDB" id="A0A2P4WYH2"/>
<accession>A0A2P4WYH2</accession>
<dbReference type="EMBL" id="NCKW01020267">
    <property type="protein sequence ID" value="POM58351.1"/>
    <property type="molecule type" value="Genomic_DNA"/>
</dbReference>
<proteinExistence type="predicted"/>
<comment type="caution">
    <text evidence="2">The sequence shown here is derived from an EMBL/GenBank/DDBJ whole genome shotgun (WGS) entry which is preliminary data.</text>
</comment>
<dbReference type="Proteomes" id="UP000237271">
    <property type="component" value="Unassembled WGS sequence"/>
</dbReference>
<reference evidence="2 3" key="1">
    <citation type="journal article" date="2017" name="Genome Biol. Evol.">
        <title>Phytophthora megakarya and P. palmivora, closely related causal agents of cacao black pod rot, underwent increases in genome sizes and gene numbers by different mechanisms.</title>
        <authorList>
            <person name="Ali S.S."/>
            <person name="Shao J."/>
            <person name="Lary D.J."/>
            <person name="Kronmiller B."/>
            <person name="Shen D."/>
            <person name="Strem M.D."/>
            <person name="Amoako-Attah I."/>
            <person name="Akrofi A.Y."/>
            <person name="Begoude B.A."/>
            <person name="Ten Hoopen G.M."/>
            <person name="Coulibaly K."/>
            <person name="Kebe B.I."/>
            <person name="Melnick R.L."/>
            <person name="Guiltinan M.J."/>
            <person name="Tyler B.M."/>
            <person name="Meinhardt L.W."/>
            <person name="Bailey B.A."/>
        </authorList>
    </citation>
    <scope>NUCLEOTIDE SEQUENCE [LARGE SCALE GENOMIC DNA]</scope>
    <source>
        <strain evidence="3">sbr112.9</strain>
    </source>
</reference>
<evidence type="ECO:0000313" key="2">
    <source>
        <dbReference type="EMBL" id="POM58351.1"/>
    </source>
</evidence>
<sequence>MVRKRRVNRTREWWRYGDDEGATLQDTTFSTTISDPYKTDKPRTTMESNGGCQRAAQMSCMSEKDGDGDDKNCCTFGVVLKMDKGSGTMVWLQYDGSATVVEHGRTTAAMLDQWEQWKETRL</sequence>
<evidence type="ECO:0000256" key="1">
    <source>
        <dbReference type="SAM" id="MobiDB-lite"/>
    </source>
</evidence>
<keyword evidence="3" id="KW-1185">Reference proteome</keyword>
<organism evidence="2 3">
    <name type="scientific">Phytophthora palmivora</name>
    <dbReference type="NCBI Taxonomy" id="4796"/>
    <lineage>
        <taxon>Eukaryota</taxon>
        <taxon>Sar</taxon>
        <taxon>Stramenopiles</taxon>
        <taxon>Oomycota</taxon>
        <taxon>Peronosporomycetes</taxon>
        <taxon>Peronosporales</taxon>
        <taxon>Peronosporaceae</taxon>
        <taxon>Phytophthora</taxon>
    </lineage>
</organism>
<evidence type="ECO:0000313" key="3">
    <source>
        <dbReference type="Proteomes" id="UP000237271"/>
    </source>
</evidence>
<gene>
    <name evidence="2" type="ORF">PHPALM_37009</name>
</gene>
<name>A0A2P4WYH2_9STRA</name>